<feature type="compositionally biased region" description="Low complexity" evidence="1">
    <location>
        <begin position="483"/>
        <end position="496"/>
    </location>
</feature>
<dbReference type="InterPro" id="IPR036609">
    <property type="entry name" value="LCCL_sf"/>
</dbReference>
<feature type="compositionally biased region" description="Basic and acidic residues" evidence="1">
    <location>
        <begin position="1030"/>
        <end position="1046"/>
    </location>
</feature>
<feature type="compositionally biased region" description="Polar residues" evidence="1">
    <location>
        <begin position="159"/>
        <end position="172"/>
    </location>
</feature>
<gene>
    <name evidence="2" type="ORF">LCER1_G006216</name>
</gene>
<feature type="compositionally biased region" description="Basic residues" evidence="1">
    <location>
        <begin position="662"/>
        <end position="679"/>
    </location>
</feature>
<evidence type="ECO:0000313" key="3">
    <source>
        <dbReference type="Proteomes" id="UP000481288"/>
    </source>
</evidence>
<feature type="region of interest" description="Disordered" evidence="1">
    <location>
        <begin position="1"/>
        <end position="347"/>
    </location>
</feature>
<feature type="compositionally biased region" description="Basic and acidic residues" evidence="1">
    <location>
        <begin position="295"/>
        <end position="338"/>
    </location>
</feature>
<feature type="region of interest" description="Disordered" evidence="1">
    <location>
        <begin position="983"/>
        <end position="1003"/>
    </location>
</feature>
<name>A0A7D8UT11_9HELO</name>
<feature type="compositionally biased region" description="Basic and acidic residues" evidence="1">
    <location>
        <begin position="199"/>
        <end position="212"/>
    </location>
</feature>
<feature type="compositionally biased region" description="Pro residues" evidence="1">
    <location>
        <begin position="105"/>
        <end position="116"/>
    </location>
</feature>
<dbReference type="OrthoDB" id="3596986at2759"/>
<reference evidence="2 3" key="1">
    <citation type="submission" date="2018-05" db="EMBL/GenBank/DDBJ databases">
        <title>Whole genome sequencing for identification of molecular markers to develop diagnostic detection tools for the regulated plant pathogen Lachnellula willkommii.</title>
        <authorList>
            <person name="Giroux E."/>
            <person name="Bilodeau G."/>
        </authorList>
    </citation>
    <scope>NUCLEOTIDE SEQUENCE [LARGE SCALE GENOMIC DNA]</scope>
    <source>
        <strain evidence="2 3">CBS 625.97</strain>
    </source>
</reference>
<feature type="compositionally biased region" description="Pro residues" evidence="1">
    <location>
        <begin position="23"/>
        <end position="42"/>
    </location>
</feature>
<dbReference type="AlphaFoldDB" id="A0A7D8UT11"/>
<organism evidence="2 3">
    <name type="scientific">Lachnellula cervina</name>
    <dbReference type="NCBI Taxonomy" id="1316786"/>
    <lineage>
        <taxon>Eukaryota</taxon>
        <taxon>Fungi</taxon>
        <taxon>Dikarya</taxon>
        <taxon>Ascomycota</taxon>
        <taxon>Pezizomycotina</taxon>
        <taxon>Leotiomycetes</taxon>
        <taxon>Helotiales</taxon>
        <taxon>Lachnaceae</taxon>
        <taxon>Lachnellula</taxon>
    </lineage>
</organism>
<feature type="compositionally biased region" description="Basic residues" evidence="1">
    <location>
        <begin position="723"/>
        <end position="734"/>
    </location>
</feature>
<feature type="compositionally biased region" description="Polar residues" evidence="1">
    <location>
        <begin position="502"/>
        <end position="512"/>
    </location>
</feature>
<proteinExistence type="predicted"/>
<dbReference type="Gene3D" id="2.170.130.20">
    <property type="entry name" value="LCCL-like domain"/>
    <property type="match status" value="1"/>
</dbReference>
<accession>A0A7D8UT11</accession>
<feature type="compositionally biased region" description="Polar residues" evidence="1">
    <location>
        <begin position="138"/>
        <end position="147"/>
    </location>
</feature>
<feature type="region of interest" description="Disordered" evidence="1">
    <location>
        <begin position="387"/>
        <end position="469"/>
    </location>
</feature>
<evidence type="ECO:0000256" key="1">
    <source>
        <dbReference type="SAM" id="MobiDB-lite"/>
    </source>
</evidence>
<feature type="region of interest" description="Disordered" evidence="1">
    <location>
        <begin position="481"/>
        <end position="531"/>
    </location>
</feature>
<dbReference type="Proteomes" id="UP000481288">
    <property type="component" value="Unassembled WGS sequence"/>
</dbReference>
<dbReference type="InterPro" id="IPR013951">
    <property type="entry name" value="Rxt3"/>
</dbReference>
<comment type="caution">
    <text evidence="2">The sequence shown here is derived from an EMBL/GenBank/DDBJ whole genome shotgun (WGS) entry which is preliminary data.</text>
</comment>
<keyword evidence="3" id="KW-1185">Reference proteome</keyword>
<evidence type="ECO:0000313" key="2">
    <source>
        <dbReference type="EMBL" id="TVY55259.1"/>
    </source>
</evidence>
<protein>
    <recommendedName>
        <fullName evidence="4">Histone deacetylation protein Rxt3</fullName>
    </recommendedName>
</protein>
<feature type="region of interest" description="Disordered" evidence="1">
    <location>
        <begin position="607"/>
        <end position="689"/>
    </location>
</feature>
<feature type="compositionally biased region" description="Low complexity" evidence="1">
    <location>
        <begin position="1056"/>
        <end position="1073"/>
    </location>
</feature>
<feature type="region of interest" description="Disordered" evidence="1">
    <location>
        <begin position="1056"/>
        <end position="1114"/>
    </location>
</feature>
<dbReference type="EMBL" id="QGMG01000259">
    <property type="protein sequence ID" value="TVY55259.1"/>
    <property type="molecule type" value="Genomic_DNA"/>
</dbReference>
<evidence type="ECO:0008006" key="4">
    <source>
        <dbReference type="Google" id="ProtNLM"/>
    </source>
</evidence>
<sequence>MDPRQPPQHPFSRNTASPYGRTPFPPSANQPPFPPSSHPPNATPTYAEHQRRPSEPPYYTPQRSYGQEGPPIGGPGHSRHQSASSVGGRGMPPPSSPQSQHHGYGPPPPRGPPVSVGPPSAFPSARDLPTLPPIGGRLQTSGMSISSMLGGPPSAREQPPSQYGSPIVTSAGVQVFPGATHASPRMSAASDYAPFRRPQTPEHRPYEPRDNRANSAGSPAGMGTYSTPEARSRFGTPGRPQGISMAEERREPIRVPNPNAAPPRPSSQPNYNAPGAPPQRRAENPRNPPYQEGIFGRRPDIDQRSHQEARLVDREKERDHHLLMDLEREREHRERERNGNCGKENNERGSVWSRYIRGLAMKIGILHTVMLRGKGRSQDYAHQLAQRNYNRPPEPREQPSWMRPEPPRPAYDQPPERPPPQQERPPNSYEYPASAAPQYRDHPAYAPSEPRYAAVPHPTSAPPQHSAVTAPPFETYLDREQRAQAQLHQQQQQQQQTIFGGPSQNGPYQAQDSPRRRDLDDPQQMQRSRSLLGVQEINRKGRVSPLPQAVQGAQGQMGGPGGEPGIKSEFGRMFSGIGSGVGAMGVPSPVTAGAPPLSFSGQLHREDLENLPGQGSPMENGGNKLVRSASRGGGSSRRRKLKEEDIGGDDSSTGRRTPSIRGGKRAKTHHHHHHHHHHHVDNTSSPILTPFKNATKASSVIPSPPDQENKTPILHHHHIPASRIPHHHHHHKPSSPKPTIPLPVRKIKNEAVLASVADKPRRHLGHAYYSSELAPTSSNSAANTVTRGFVSTANPLPKFEGKENCTFTVKIAAMYLQDTARRDITYRRAVWGTDIYTDDSDVLCACIHSGYVQGCFNPDIGDEVGLKMLLGEDCVLPPIGELISEPPKSGPSLVPEGKELHVTVLILPALLEYRGMHRFGVKSRAFGEGGRGHDGGSFMVMGVKWVSGSSAQNSKPNSKNNTIMPAPLSQQELEEEATFARLFNGGPVSGHTDGNIPESNVRSEVRVSRSGEITGLGMGSWWKKAARIGTGHEGEKGKDKSGKGKERSVDILAEAAASLPPLETTTSTSTSITPQNVVERVTETMIENANAGGGGAGGGEHVKKEGVGESGVSA</sequence>
<dbReference type="Pfam" id="PF08642">
    <property type="entry name" value="Rxt3"/>
    <property type="match status" value="1"/>
</dbReference>
<feature type="region of interest" description="Disordered" evidence="1">
    <location>
        <begin position="723"/>
        <end position="742"/>
    </location>
</feature>
<feature type="region of interest" description="Disordered" evidence="1">
    <location>
        <begin position="1027"/>
        <end position="1046"/>
    </location>
</feature>